<dbReference type="Proteomes" id="UP000821845">
    <property type="component" value="Chromosome 2"/>
</dbReference>
<dbReference type="EMBL" id="CM023482">
    <property type="protein sequence ID" value="KAH6939545.1"/>
    <property type="molecule type" value="Genomic_DNA"/>
</dbReference>
<accession>A0ACB7SY25</accession>
<comment type="caution">
    <text evidence="1">The sequence shown here is derived from an EMBL/GenBank/DDBJ whole genome shotgun (WGS) entry which is preliminary data.</text>
</comment>
<protein>
    <submittedName>
        <fullName evidence="1">Uncharacterized protein</fullName>
    </submittedName>
</protein>
<gene>
    <name evidence="1" type="ORF">HPB50_019333</name>
</gene>
<sequence length="96" mass="10648">MAVLEEIKSGQAPLLNEVKSIRTKLSQNDKAFGDIRRHLANIEDDVSSVTVPKNKISDVATIVDKNTKAIDDLSSRLNDSEDRARRLNLVSYVIAL</sequence>
<organism evidence="1 2">
    <name type="scientific">Hyalomma asiaticum</name>
    <name type="common">Tick</name>
    <dbReference type="NCBI Taxonomy" id="266040"/>
    <lineage>
        <taxon>Eukaryota</taxon>
        <taxon>Metazoa</taxon>
        <taxon>Ecdysozoa</taxon>
        <taxon>Arthropoda</taxon>
        <taxon>Chelicerata</taxon>
        <taxon>Arachnida</taxon>
        <taxon>Acari</taxon>
        <taxon>Parasitiformes</taxon>
        <taxon>Ixodida</taxon>
        <taxon>Ixodoidea</taxon>
        <taxon>Ixodidae</taxon>
        <taxon>Hyalomminae</taxon>
        <taxon>Hyalomma</taxon>
    </lineage>
</organism>
<name>A0ACB7SY25_HYAAI</name>
<evidence type="ECO:0000313" key="2">
    <source>
        <dbReference type="Proteomes" id="UP000821845"/>
    </source>
</evidence>
<keyword evidence="2" id="KW-1185">Reference proteome</keyword>
<reference evidence="1" key="1">
    <citation type="submission" date="2020-05" db="EMBL/GenBank/DDBJ databases">
        <title>Large-scale comparative analyses of tick genomes elucidate their genetic diversity and vector capacities.</title>
        <authorList>
            <person name="Jia N."/>
            <person name="Wang J."/>
            <person name="Shi W."/>
            <person name="Du L."/>
            <person name="Sun Y."/>
            <person name="Zhan W."/>
            <person name="Jiang J."/>
            <person name="Wang Q."/>
            <person name="Zhang B."/>
            <person name="Ji P."/>
            <person name="Sakyi L.B."/>
            <person name="Cui X."/>
            <person name="Yuan T."/>
            <person name="Jiang B."/>
            <person name="Yang W."/>
            <person name="Lam T.T.-Y."/>
            <person name="Chang Q."/>
            <person name="Ding S."/>
            <person name="Wang X."/>
            <person name="Zhu J."/>
            <person name="Ruan X."/>
            <person name="Zhao L."/>
            <person name="Wei J."/>
            <person name="Que T."/>
            <person name="Du C."/>
            <person name="Cheng J."/>
            <person name="Dai P."/>
            <person name="Han X."/>
            <person name="Huang E."/>
            <person name="Gao Y."/>
            <person name="Liu J."/>
            <person name="Shao H."/>
            <person name="Ye R."/>
            <person name="Li L."/>
            <person name="Wei W."/>
            <person name="Wang X."/>
            <person name="Wang C."/>
            <person name="Yang T."/>
            <person name="Huo Q."/>
            <person name="Li W."/>
            <person name="Guo W."/>
            <person name="Chen H."/>
            <person name="Zhou L."/>
            <person name="Ni X."/>
            <person name="Tian J."/>
            <person name="Zhou Y."/>
            <person name="Sheng Y."/>
            <person name="Liu T."/>
            <person name="Pan Y."/>
            <person name="Xia L."/>
            <person name="Li J."/>
            <person name="Zhao F."/>
            <person name="Cao W."/>
        </authorList>
    </citation>
    <scope>NUCLEOTIDE SEQUENCE</scope>
    <source>
        <strain evidence="1">Hyas-2018</strain>
    </source>
</reference>
<evidence type="ECO:0000313" key="1">
    <source>
        <dbReference type="EMBL" id="KAH6939545.1"/>
    </source>
</evidence>
<proteinExistence type="predicted"/>